<reference evidence="1 2" key="1">
    <citation type="submission" date="2020-12" db="EMBL/GenBank/DDBJ databases">
        <title>Hymenobacter sp.</title>
        <authorList>
            <person name="Kim M.K."/>
        </authorList>
    </citation>
    <scope>NUCLEOTIDE SEQUENCE [LARGE SCALE GENOMIC DNA]</scope>
    <source>
        <strain evidence="1 2">BT442</strain>
    </source>
</reference>
<proteinExistence type="predicted"/>
<dbReference type="EMBL" id="JAEDAE010000005">
    <property type="protein sequence ID" value="MBH8558880.1"/>
    <property type="molecule type" value="Genomic_DNA"/>
</dbReference>
<protein>
    <submittedName>
        <fullName evidence="1">Uncharacterized protein</fullName>
    </submittedName>
</protein>
<keyword evidence="2" id="KW-1185">Reference proteome</keyword>
<dbReference type="RefSeq" id="WP_198075747.1">
    <property type="nucleotide sequence ID" value="NZ_JAEDAE010000005.1"/>
</dbReference>
<name>A0ABS0Q8H7_9BACT</name>
<evidence type="ECO:0000313" key="2">
    <source>
        <dbReference type="Proteomes" id="UP000625631"/>
    </source>
</evidence>
<accession>A0ABS0Q8H7</accession>
<dbReference type="Proteomes" id="UP000625631">
    <property type="component" value="Unassembled WGS sequence"/>
</dbReference>
<dbReference type="PROSITE" id="PS51257">
    <property type="entry name" value="PROKAR_LIPOPROTEIN"/>
    <property type="match status" value="1"/>
</dbReference>
<gene>
    <name evidence="1" type="ORF">I7X13_12515</name>
</gene>
<evidence type="ECO:0000313" key="1">
    <source>
        <dbReference type="EMBL" id="MBH8558880.1"/>
    </source>
</evidence>
<dbReference type="SUPFAM" id="SSF50998">
    <property type="entry name" value="Quinoprotein alcohol dehydrogenase-like"/>
    <property type="match status" value="1"/>
</dbReference>
<comment type="caution">
    <text evidence="1">The sequence shown here is derived from an EMBL/GenBank/DDBJ whole genome shotgun (WGS) entry which is preliminary data.</text>
</comment>
<organism evidence="1 2">
    <name type="scientific">Hymenobacter negativus</name>
    <dbReference type="NCBI Taxonomy" id="2795026"/>
    <lineage>
        <taxon>Bacteria</taxon>
        <taxon>Pseudomonadati</taxon>
        <taxon>Bacteroidota</taxon>
        <taxon>Cytophagia</taxon>
        <taxon>Cytophagales</taxon>
        <taxon>Hymenobacteraceae</taxon>
        <taxon>Hymenobacter</taxon>
    </lineage>
</organism>
<sequence length="442" mass="48549">MRQLFAFVLLMFVAVGCKKEPDPVKDEIVLNQPVLQGDSIVLTWSKPANPDHTRYQIRRGTAPIGSFFDLTLVGDGAIPFLDDNRYVDNTAAYCPYLTYTVVGIRQNSLGVYSSSAGGSNTVIFERPNLKTIHAEPFDVQFDAQRRLLYFFDKKGVITQYSLTTNAITKVINTAATIGYCDRTTYNGVPEIYVPRADGWVLVYNALTLDKIDEINVGASASSVVANQGLLFVSVDDPAGHPLKVYSRATKQLVSAASGRKITRLKMLPNSNTKLVGISDGYDSVQRLSLNDLQYFTFSSTGLPTANTAIPFDGTQLMTPGIFEVCPTNNTIITSREGNIYNENLQFQGKLLRGTANYTSFAYDPTGRFIYAGASTISVGWKQRVDVYDAANQTLSRSITTKAYPFRLFADGTNGIVVVSSISVVATNDRTSPVTDMVVEYFK</sequence>
<dbReference type="InterPro" id="IPR011047">
    <property type="entry name" value="Quinoprotein_ADH-like_sf"/>
</dbReference>